<gene>
    <name evidence="1" type="ORF">VI08_09450</name>
</gene>
<protein>
    <submittedName>
        <fullName evidence="1">Uncharacterized protein</fullName>
    </submittedName>
</protein>
<dbReference type="AlphaFoldDB" id="A0A0F3KU56"/>
<name>A0A0F3KU56_9GAMM</name>
<evidence type="ECO:0000313" key="2">
    <source>
        <dbReference type="Proteomes" id="UP000033651"/>
    </source>
</evidence>
<dbReference type="EMBL" id="JZRB01000018">
    <property type="protein sequence ID" value="KJV34800.1"/>
    <property type="molecule type" value="Genomic_DNA"/>
</dbReference>
<accession>A0A0F3KU56</accession>
<dbReference type="Pfam" id="PF19673">
    <property type="entry name" value="DUF6176"/>
    <property type="match status" value="1"/>
</dbReference>
<organism evidence="1 2">
    <name type="scientific">Luteibacter yeojuensis</name>
    <dbReference type="NCBI Taxonomy" id="345309"/>
    <lineage>
        <taxon>Bacteria</taxon>
        <taxon>Pseudomonadati</taxon>
        <taxon>Pseudomonadota</taxon>
        <taxon>Gammaproteobacteria</taxon>
        <taxon>Lysobacterales</taxon>
        <taxon>Rhodanobacteraceae</taxon>
        <taxon>Luteibacter</taxon>
    </lineage>
</organism>
<dbReference type="InterPro" id="IPR046174">
    <property type="entry name" value="DUF6176"/>
</dbReference>
<comment type="caution">
    <text evidence="1">The sequence shown here is derived from an EMBL/GenBank/DDBJ whole genome shotgun (WGS) entry which is preliminary data.</text>
</comment>
<evidence type="ECO:0000313" key="1">
    <source>
        <dbReference type="EMBL" id="KJV34800.1"/>
    </source>
</evidence>
<reference evidence="1 2" key="1">
    <citation type="submission" date="2015-03" db="EMBL/GenBank/DDBJ databases">
        <title>Draft genome sequence of Luteibacter yeojuensis strain SU11.</title>
        <authorList>
            <person name="Sulaiman J."/>
            <person name="Priya K."/>
            <person name="Chan K.-G."/>
        </authorList>
    </citation>
    <scope>NUCLEOTIDE SEQUENCE [LARGE SCALE GENOMIC DNA]</scope>
    <source>
        <strain evidence="1 2">SU11</strain>
    </source>
</reference>
<sequence>MTRHSLLVLTIGLFTGLLTGVGGVMLFLQVRTTPPPHLVVRLHRFALRPDQLDGYAQWQAFLHARHDDAVGTLEREHMYVEAMFRESHEPFTLYWLEVRDDQGATVETSDSGLDIKHREYMHRVLLPDNHVVMTTENVLVAPFIDHAIATHRSDTHASL</sequence>
<dbReference type="RefSeq" id="WP_045829326.1">
    <property type="nucleotide sequence ID" value="NZ_JZRB01000018.1"/>
</dbReference>
<dbReference type="PATRIC" id="fig|345309.4.peg.1122"/>
<proteinExistence type="predicted"/>
<dbReference type="Proteomes" id="UP000033651">
    <property type="component" value="Unassembled WGS sequence"/>
</dbReference>
<keyword evidence="2" id="KW-1185">Reference proteome</keyword>